<dbReference type="InterPro" id="IPR012341">
    <property type="entry name" value="6hp_glycosidase-like_sf"/>
</dbReference>
<dbReference type="GO" id="GO:0004573">
    <property type="term" value="F:Glc3Man9GlcNAc2 oligosaccharide glucosidase activity"/>
    <property type="evidence" value="ECO:0007669"/>
    <property type="project" value="InterPro"/>
</dbReference>
<gene>
    <name evidence="2" type="ORF">CKO25_17720</name>
</gene>
<dbReference type="EMBL" id="NRSD01000025">
    <property type="protein sequence ID" value="MBK1646451.1"/>
    <property type="molecule type" value="Genomic_DNA"/>
</dbReference>
<reference evidence="2 3" key="1">
    <citation type="journal article" date="2020" name="Microorganisms">
        <title>Osmotic Adaptation and Compatible Solute Biosynthesis of Phototrophic Bacteria as Revealed from Genome Analyses.</title>
        <authorList>
            <person name="Imhoff J.F."/>
            <person name="Rahn T."/>
            <person name="Kunzel S."/>
            <person name="Keller A."/>
            <person name="Neulinger S.C."/>
        </authorList>
    </citation>
    <scope>NUCLEOTIDE SEQUENCE [LARGE SCALE GENOMIC DNA]</scope>
    <source>
        <strain evidence="2 3">DSM 21303</strain>
    </source>
</reference>
<organism evidence="2 3">
    <name type="scientific">Thiocapsa imhoffii</name>
    <dbReference type="NCBI Taxonomy" id="382777"/>
    <lineage>
        <taxon>Bacteria</taxon>
        <taxon>Pseudomonadati</taxon>
        <taxon>Pseudomonadota</taxon>
        <taxon>Gammaproteobacteria</taxon>
        <taxon>Chromatiales</taxon>
        <taxon>Chromatiaceae</taxon>
        <taxon>Thiocapsa</taxon>
    </lineage>
</organism>
<dbReference type="InterPro" id="IPR054491">
    <property type="entry name" value="MGH1-like_GH"/>
</dbReference>
<evidence type="ECO:0000313" key="2">
    <source>
        <dbReference type="EMBL" id="MBK1646451.1"/>
    </source>
</evidence>
<dbReference type="GO" id="GO:0009311">
    <property type="term" value="P:oligosaccharide metabolic process"/>
    <property type="evidence" value="ECO:0007669"/>
    <property type="project" value="InterPro"/>
</dbReference>
<accession>A0A9X0WKZ9</accession>
<proteinExistence type="predicted"/>
<dbReference type="Proteomes" id="UP001138802">
    <property type="component" value="Unassembled WGS sequence"/>
</dbReference>
<evidence type="ECO:0000259" key="1">
    <source>
        <dbReference type="Pfam" id="PF22422"/>
    </source>
</evidence>
<dbReference type="RefSeq" id="WP_200389264.1">
    <property type="nucleotide sequence ID" value="NZ_NRSD01000025.1"/>
</dbReference>
<dbReference type="PANTHER" id="PTHR10412">
    <property type="entry name" value="MANNOSYL-OLIGOSACCHARIDE GLUCOSIDASE"/>
    <property type="match status" value="1"/>
</dbReference>
<protein>
    <submittedName>
        <fullName evidence="2">Glucosidase</fullName>
    </submittedName>
</protein>
<keyword evidence="3" id="KW-1185">Reference proteome</keyword>
<evidence type="ECO:0000313" key="3">
    <source>
        <dbReference type="Proteomes" id="UP001138802"/>
    </source>
</evidence>
<feature type="domain" description="Mannosylglycerate hydrolase MGH1-like glycoside hydrolase" evidence="1">
    <location>
        <begin position="430"/>
        <end position="655"/>
    </location>
</feature>
<feature type="domain" description="Mannosylglycerate hydrolase MGH1-like glycoside hydrolase" evidence="1">
    <location>
        <begin position="684"/>
        <end position="862"/>
    </location>
</feature>
<name>A0A9X0WKZ9_9GAMM</name>
<dbReference type="SUPFAM" id="SSF48208">
    <property type="entry name" value="Six-hairpin glycosidases"/>
    <property type="match status" value="1"/>
</dbReference>
<dbReference type="InterPro" id="IPR008928">
    <property type="entry name" value="6-hairpin_glycosidase_sf"/>
</dbReference>
<dbReference type="Gene3D" id="1.50.10.10">
    <property type="match status" value="1"/>
</dbReference>
<dbReference type="PANTHER" id="PTHR10412:SF10">
    <property type="entry name" value="GLYCOSYL HYDROLASE FAMILY 63 C-TERMINAL DOMAIN-CONTAINING PROTEIN"/>
    <property type="match status" value="1"/>
</dbReference>
<dbReference type="AlphaFoldDB" id="A0A9X0WKZ9"/>
<comment type="caution">
    <text evidence="2">The sequence shown here is derived from an EMBL/GenBank/DDBJ whole genome shotgun (WGS) entry which is preliminary data.</text>
</comment>
<sequence length="876" mass="99517">MNNAEHARLADETPDHPSDWKIIGPYLSERAWGTVREDYSAGGNAWAYFPHDQARSRAYRWSEDGLAGICDRDQYLCFALAFWNHQDAFLKERLFGLSGPEGNHGEDVKEYWWYTDGTPTASWLAWRYHYPQAAFPYQRLRDEAACRGRHDPEFELGDTGIFDEGRYWQIIAEYAKASPFDLCVRIEVHNAGPDAATLEVLPTLWFRNRWSWGENEQRPVIVAGPVADASLQVMADDPHGGRWILTAGASPDGTLPEPLFCENETNTARLFGSTNSPLYPKDGINDHIVAGAATVNPEQRGSKMAFRYRLQIGAGESVELRLRLSRDSAEGSVDLGTGFTGTMAARRREADEFYETLRPEDASAEEAAVMREAFAGMVWSQQFYHFDVARWLAGDPSQPPPPATRHSGRNAGWQHLDAHDVIAMPDKWEYPWFAAWDLAFHCVVLAHIDPAASKHQLLLLGRAWYMHPNGQLPAYEWAFGDVNPPVQAWAALAVFRIDGSQDFNFLGRMFHKLLLNFTWWVNRKDASGDNVFEGGFLGLDNIEPFDRSATLSDGALLEQSDGTAWMAKYCLNMLEMALRLANHDASYEDIALKFFEHFAAIAEAMGRLWDEQDGFFYDRLRHPDGTIKTIRSRSMVGLLPIFAAVELPAALWQRLPNFRKRARWFIDHHPELTAFLHFYKTGRFPEVICLVDETRLQRVLARMLDETEFLSPYGLRSLSRFHHEHPLILQMDGSELRLDYEPGESQTTLFGGNSNWRGPIWFPLNFLAIESLRHLHQSLGERFRVELPTGSGRMAHLGEVADEIERRLLSIFLRDANGERPVFGARKPFLGDPNWSDRILFYEYFHGETGAGLGASHQCGWTSLIAANIVGRKARS</sequence>
<dbReference type="InterPro" id="IPR004888">
    <property type="entry name" value="Glycoside_hydrolase_63"/>
</dbReference>
<dbReference type="Pfam" id="PF22422">
    <property type="entry name" value="MGH1-like_GH"/>
    <property type="match status" value="2"/>
</dbReference>